<dbReference type="AlphaFoldDB" id="A0A8X6MLJ3"/>
<dbReference type="OrthoDB" id="10455969at2759"/>
<name>A0A8X6MLJ3_NEPPI</name>
<sequence length="282" mass="33628">MVEFLDYVSPRLTLRTINSSQTELSYITRVRNVIQFQIEESEDYVCLRNIFKHKIRLYREKVEQFNIILCHAISEIVKSRVFIHNPLPFLEWETIISNNDGFSLLENEGQPRIETPHTTKEIMPGDRYLVATFSFSLDCSDLLRSSRQRQYRRQLSPNTPLDMLSLSNCIGNLNPMHESIWRRVYSDNNTTFFSSEEEIALYVKEEKQPKRKTMIFKQLMNRERGESFNNFEILKAIASPYYYVLPHQVDCYFKTLIWRNRWNVITVSFRSQLNKSVKNIIR</sequence>
<protein>
    <submittedName>
        <fullName evidence="1">Uncharacterized protein</fullName>
    </submittedName>
</protein>
<proteinExistence type="predicted"/>
<dbReference type="Proteomes" id="UP000887013">
    <property type="component" value="Unassembled WGS sequence"/>
</dbReference>
<organism evidence="1 2">
    <name type="scientific">Nephila pilipes</name>
    <name type="common">Giant wood spider</name>
    <name type="synonym">Nephila maculata</name>
    <dbReference type="NCBI Taxonomy" id="299642"/>
    <lineage>
        <taxon>Eukaryota</taxon>
        <taxon>Metazoa</taxon>
        <taxon>Ecdysozoa</taxon>
        <taxon>Arthropoda</taxon>
        <taxon>Chelicerata</taxon>
        <taxon>Arachnida</taxon>
        <taxon>Araneae</taxon>
        <taxon>Araneomorphae</taxon>
        <taxon>Entelegynae</taxon>
        <taxon>Araneoidea</taxon>
        <taxon>Nephilidae</taxon>
        <taxon>Nephila</taxon>
    </lineage>
</organism>
<comment type="caution">
    <text evidence="1">The sequence shown here is derived from an EMBL/GenBank/DDBJ whole genome shotgun (WGS) entry which is preliminary data.</text>
</comment>
<evidence type="ECO:0000313" key="2">
    <source>
        <dbReference type="Proteomes" id="UP000887013"/>
    </source>
</evidence>
<dbReference type="EMBL" id="BMAW01000103">
    <property type="protein sequence ID" value="GFS67483.1"/>
    <property type="molecule type" value="Genomic_DNA"/>
</dbReference>
<accession>A0A8X6MLJ3</accession>
<evidence type="ECO:0000313" key="1">
    <source>
        <dbReference type="EMBL" id="GFS67483.1"/>
    </source>
</evidence>
<gene>
    <name evidence="1" type="primary">NCL1_48983</name>
    <name evidence="1" type="ORF">NPIL_154121</name>
</gene>
<keyword evidence="2" id="KW-1185">Reference proteome</keyword>
<reference evidence="1" key="1">
    <citation type="submission" date="2020-08" db="EMBL/GenBank/DDBJ databases">
        <title>Multicomponent nature underlies the extraordinary mechanical properties of spider dragline silk.</title>
        <authorList>
            <person name="Kono N."/>
            <person name="Nakamura H."/>
            <person name="Mori M."/>
            <person name="Yoshida Y."/>
            <person name="Ohtoshi R."/>
            <person name="Malay A.D."/>
            <person name="Moran D.A.P."/>
            <person name="Tomita M."/>
            <person name="Numata K."/>
            <person name="Arakawa K."/>
        </authorList>
    </citation>
    <scope>NUCLEOTIDE SEQUENCE</scope>
</reference>